<protein>
    <recommendedName>
        <fullName evidence="4">Fibronectin type III domain protein</fullName>
    </recommendedName>
</protein>
<dbReference type="Proteomes" id="UP001159042">
    <property type="component" value="Unassembled WGS sequence"/>
</dbReference>
<evidence type="ECO:0000313" key="3">
    <source>
        <dbReference type="Proteomes" id="UP001159042"/>
    </source>
</evidence>
<dbReference type="EMBL" id="JANEYG010000001">
    <property type="protein sequence ID" value="KAJ8925658.1"/>
    <property type="molecule type" value="Genomic_DNA"/>
</dbReference>
<organism evidence="2 3">
    <name type="scientific">Exocentrus adspersus</name>
    <dbReference type="NCBI Taxonomy" id="1586481"/>
    <lineage>
        <taxon>Eukaryota</taxon>
        <taxon>Metazoa</taxon>
        <taxon>Ecdysozoa</taxon>
        <taxon>Arthropoda</taxon>
        <taxon>Hexapoda</taxon>
        <taxon>Insecta</taxon>
        <taxon>Pterygota</taxon>
        <taxon>Neoptera</taxon>
        <taxon>Endopterygota</taxon>
        <taxon>Coleoptera</taxon>
        <taxon>Polyphaga</taxon>
        <taxon>Cucujiformia</taxon>
        <taxon>Chrysomeloidea</taxon>
        <taxon>Cerambycidae</taxon>
        <taxon>Lamiinae</taxon>
        <taxon>Acanthocinini</taxon>
        <taxon>Exocentrus</taxon>
    </lineage>
</organism>
<gene>
    <name evidence="2" type="ORF">NQ315_009503</name>
</gene>
<keyword evidence="3" id="KW-1185">Reference proteome</keyword>
<reference evidence="2 3" key="1">
    <citation type="journal article" date="2023" name="Insect Mol. Biol.">
        <title>Genome sequencing provides insights into the evolution of gene families encoding plant cell wall-degrading enzymes in longhorned beetles.</title>
        <authorList>
            <person name="Shin N.R."/>
            <person name="Okamura Y."/>
            <person name="Kirsch R."/>
            <person name="Pauchet Y."/>
        </authorList>
    </citation>
    <scope>NUCLEOTIDE SEQUENCE [LARGE SCALE GENOMIC DNA]</scope>
    <source>
        <strain evidence="2">EAD_L_NR</strain>
    </source>
</reference>
<name>A0AAV8WGE7_9CUCU</name>
<feature type="non-terminal residue" evidence="2">
    <location>
        <position position="1"/>
    </location>
</feature>
<evidence type="ECO:0008006" key="4">
    <source>
        <dbReference type="Google" id="ProtNLM"/>
    </source>
</evidence>
<dbReference type="SUPFAM" id="SSF49265">
    <property type="entry name" value="Fibronectin type III"/>
    <property type="match status" value="1"/>
</dbReference>
<sequence>VPFTFEQANTPEESETDITSTANYSDEAENRSVDSVSISPISIEILQVFVPPGIGNAVKLIWGNQMDDVLNLTYNVYYGTDEEELSSPKLTTNNPSAVVENLEFCTKYKFAVNVAGNENKINPNNIRSVVTFLDRRAPPKDLQVEFEPREDPCLLIKWSASCSNIGQPIGYVISAFERSSARYTIVTLPASKRVDPVYHFKASYGAKFDIKVSTNFPGSQTTDSVTYKVPNFLQPYKVRITSNPDGAFLIYWSEPFVPYYIDRVYYEVYVYRGTNISSNYEKYFVTRPVLVYKGNDSEYTFSVGLVSYDQQYRSLLTDPIVANLDGEVHEISIN</sequence>
<dbReference type="InterPro" id="IPR013783">
    <property type="entry name" value="Ig-like_fold"/>
</dbReference>
<dbReference type="AlphaFoldDB" id="A0AAV8WGE7"/>
<dbReference type="Gene3D" id="2.60.40.10">
    <property type="entry name" value="Immunoglobulins"/>
    <property type="match status" value="1"/>
</dbReference>
<proteinExistence type="predicted"/>
<evidence type="ECO:0000256" key="1">
    <source>
        <dbReference type="SAM" id="MobiDB-lite"/>
    </source>
</evidence>
<accession>A0AAV8WGE7</accession>
<dbReference type="InterPro" id="IPR036116">
    <property type="entry name" value="FN3_sf"/>
</dbReference>
<feature type="region of interest" description="Disordered" evidence="1">
    <location>
        <begin position="1"/>
        <end position="20"/>
    </location>
</feature>
<evidence type="ECO:0000313" key="2">
    <source>
        <dbReference type="EMBL" id="KAJ8925658.1"/>
    </source>
</evidence>
<comment type="caution">
    <text evidence="2">The sequence shown here is derived from an EMBL/GenBank/DDBJ whole genome shotgun (WGS) entry which is preliminary data.</text>
</comment>